<evidence type="ECO:0000313" key="2">
    <source>
        <dbReference type="Proteomes" id="UP000762676"/>
    </source>
</evidence>
<accession>A0AAV4HXV8</accession>
<gene>
    <name evidence="1" type="ORF">ElyMa_002873000</name>
</gene>
<evidence type="ECO:0008006" key="3">
    <source>
        <dbReference type="Google" id="ProtNLM"/>
    </source>
</evidence>
<name>A0AAV4HXV8_9GAST</name>
<comment type="caution">
    <text evidence="1">The sequence shown here is derived from an EMBL/GenBank/DDBJ whole genome shotgun (WGS) entry which is preliminary data.</text>
</comment>
<evidence type="ECO:0000313" key="1">
    <source>
        <dbReference type="EMBL" id="GFS02809.1"/>
    </source>
</evidence>
<proteinExistence type="predicted"/>
<organism evidence="1 2">
    <name type="scientific">Elysia marginata</name>
    <dbReference type="NCBI Taxonomy" id="1093978"/>
    <lineage>
        <taxon>Eukaryota</taxon>
        <taxon>Metazoa</taxon>
        <taxon>Spiralia</taxon>
        <taxon>Lophotrochozoa</taxon>
        <taxon>Mollusca</taxon>
        <taxon>Gastropoda</taxon>
        <taxon>Heterobranchia</taxon>
        <taxon>Euthyneura</taxon>
        <taxon>Panpulmonata</taxon>
        <taxon>Sacoglossa</taxon>
        <taxon>Placobranchoidea</taxon>
        <taxon>Plakobranchidae</taxon>
        <taxon>Elysia</taxon>
    </lineage>
</organism>
<feature type="non-terminal residue" evidence="1">
    <location>
        <position position="72"/>
    </location>
</feature>
<dbReference type="Proteomes" id="UP000762676">
    <property type="component" value="Unassembled WGS sequence"/>
</dbReference>
<keyword evidence="2" id="KW-1185">Reference proteome</keyword>
<protein>
    <recommendedName>
        <fullName evidence="3">Protein kinase domain-containing protein</fullName>
    </recommendedName>
</protein>
<dbReference type="EMBL" id="BMAT01005934">
    <property type="protein sequence ID" value="GFS02809.1"/>
    <property type="molecule type" value="Genomic_DNA"/>
</dbReference>
<dbReference type="AlphaFoldDB" id="A0AAV4HXV8"/>
<sequence length="72" mass="8151">MSCEIWWTVEIRSDSISSSVTSWPIGKHSALSDVWSMGGTLLHTLHQNVYPTIGRERLSQYAGVIRFDCCYS</sequence>
<reference evidence="1 2" key="1">
    <citation type="journal article" date="2021" name="Elife">
        <title>Chloroplast acquisition without the gene transfer in kleptoplastic sea slugs, Plakobranchus ocellatus.</title>
        <authorList>
            <person name="Maeda T."/>
            <person name="Takahashi S."/>
            <person name="Yoshida T."/>
            <person name="Shimamura S."/>
            <person name="Takaki Y."/>
            <person name="Nagai Y."/>
            <person name="Toyoda A."/>
            <person name="Suzuki Y."/>
            <person name="Arimoto A."/>
            <person name="Ishii H."/>
            <person name="Satoh N."/>
            <person name="Nishiyama T."/>
            <person name="Hasebe M."/>
            <person name="Maruyama T."/>
            <person name="Minagawa J."/>
            <person name="Obokata J."/>
            <person name="Shigenobu S."/>
        </authorList>
    </citation>
    <scope>NUCLEOTIDE SEQUENCE [LARGE SCALE GENOMIC DNA]</scope>
</reference>